<evidence type="ECO:0000313" key="15">
    <source>
        <dbReference type="EMBL" id="KAK7601752.1"/>
    </source>
</evidence>
<feature type="active site" description="Proton acceptor 2" evidence="7">
    <location>
        <position position="496"/>
    </location>
</feature>
<keyword evidence="12" id="KW-0378">Hydrolase</keyword>
<evidence type="ECO:0000256" key="9">
    <source>
        <dbReference type="PIRSR" id="PIRSR601548-4"/>
    </source>
</evidence>
<dbReference type="PROSITE" id="PS52011">
    <property type="entry name" value="PEPTIDASE_M2"/>
    <property type="match status" value="1"/>
</dbReference>
<feature type="region of interest" description="Disordered" evidence="13">
    <location>
        <begin position="51"/>
        <end position="105"/>
    </location>
</feature>
<proteinExistence type="inferred from homology"/>
<feature type="glycosylation site" description="N-linked (GlcNAc...) asparagine" evidence="6">
    <location>
        <position position="183"/>
    </location>
</feature>
<keyword evidence="12" id="KW-0482">Metalloprotease</keyword>
<organism evidence="15 16">
    <name type="scientific">Parthenolecanium corni</name>
    <dbReference type="NCBI Taxonomy" id="536013"/>
    <lineage>
        <taxon>Eukaryota</taxon>
        <taxon>Metazoa</taxon>
        <taxon>Ecdysozoa</taxon>
        <taxon>Arthropoda</taxon>
        <taxon>Hexapoda</taxon>
        <taxon>Insecta</taxon>
        <taxon>Pterygota</taxon>
        <taxon>Neoptera</taxon>
        <taxon>Paraneoptera</taxon>
        <taxon>Hemiptera</taxon>
        <taxon>Sternorrhyncha</taxon>
        <taxon>Coccoidea</taxon>
        <taxon>Coccidae</taxon>
        <taxon>Parthenolecanium</taxon>
    </lineage>
</organism>
<keyword evidence="8 12" id="KW-0479">Metal-binding</keyword>
<evidence type="ECO:0000256" key="11">
    <source>
        <dbReference type="PROSITE-ProRule" id="PRU01355"/>
    </source>
</evidence>
<feature type="active site" description="Proton donor 2" evidence="7">
    <location>
        <position position="625"/>
    </location>
</feature>
<evidence type="ECO:0000256" key="7">
    <source>
        <dbReference type="PIRSR" id="PIRSR601548-11"/>
    </source>
</evidence>
<dbReference type="EC" id="3.4.-.-" evidence="12"/>
<evidence type="ECO:0000256" key="3">
    <source>
        <dbReference type="ARBA" id="ARBA00023157"/>
    </source>
</evidence>
<dbReference type="GO" id="GO:0008237">
    <property type="term" value="F:metallopeptidase activity"/>
    <property type="evidence" value="ECO:0007669"/>
    <property type="project" value="UniProtKB-KW"/>
</dbReference>
<keyword evidence="2 14" id="KW-0732">Signal</keyword>
<reference evidence="15 16" key="1">
    <citation type="submission" date="2024-03" db="EMBL/GenBank/DDBJ databases">
        <title>Adaptation during the transition from Ophiocordyceps entomopathogen to insect associate is accompanied by gene loss and intensified selection.</title>
        <authorList>
            <person name="Ward C.M."/>
            <person name="Onetto C.A."/>
            <person name="Borneman A.R."/>
        </authorList>
    </citation>
    <scope>NUCLEOTIDE SEQUENCE [LARGE SCALE GENOMIC DNA]</scope>
    <source>
        <strain evidence="15">AWRI1</strain>
        <tissue evidence="15">Single Adult Female</tissue>
    </source>
</reference>
<comment type="caution">
    <text evidence="15">The sequence shown here is derived from an EMBL/GenBank/DDBJ whole genome shotgun (WGS) entry which is preliminary data.</text>
</comment>
<evidence type="ECO:0000256" key="13">
    <source>
        <dbReference type="SAM" id="MobiDB-lite"/>
    </source>
</evidence>
<keyword evidence="12" id="KW-0121">Carboxypeptidase</keyword>
<dbReference type="PROSITE" id="PS51257">
    <property type="entry name" value="PROKAR_LIPOPROTEIN"/>
    <property type="match status" value="1"/>
</dbReference>
<feature type="active site" description="Proton acceptor 1" evidence="5">
    <location>
        <position position="496"/>
    </location>
</feature>
<accession>A0AAN9TQ05</accession>
<dbReference type="InterPro" id="IPR001548">
    <property type="entry name" value="Peptidase_M2"/>
</dbReference>
<evidence type="ECO:0000256" key="1">
    <source>
        <dbReference type="ARBA" id="ARBA00008139"/>
    </source>
</evidence>
<evidence type="ECO:0000256" key="10">
    <source>
        <dbReference type="PIRSR" id="PIRSR601548-8"/>
    </source>
</evidence>
<evidence type="ECO:0000256" key="12">
    <source>
        <dbReference type="RuleBase" id="RU361144"/>
    </source>
</evidence>
<dbReference type="PANTHER" id="PTHR10514">
    <property type="entry name" value="ANGIOTENSIN-CONVERTING ENZYME"/>
    <property type="match status" value="1"/>
</dbReference>
<feature type="binding site" evidence="8">
    <location>
        <position position="523"/>
    </location>
    <ligand>
        <name>Zn(2+)</name>
        <dbReference type="ChEBI" id="CHEBI:29105"/>
        <label>1</label>
        <note>catalytic</note>
    </ligand>
</feature>
<feature type="binding site" evidence="10">
    <location>
        <position position="499"/>
    </location>
    <ligand>
        <name>Zn(2+)</name>
        <dbReference type="ChEBI" id="CHEBI:29105"/>
        <label>2</label>
        <note>catalytic</note>
    </ligand>
</feature>
<name>A0AAN9TQ05_9HEMI</name>
<evidence type="ECO:0000256" key="8">
    <source>
        <dbReference type="PIRSR" id="PIRSR601548-3"/>
    </source>
</evidence>
<sequence>MDVNVRIFLFLVFATIVSCDRVTSPDSDSYYVDPNRYSQNQHVQEVLRKYSQDPRYNSNNPLPQDILDKLSSTPDPRYGVGTGNYAGSSYRPNRPYPPSGRVDIANVDRYGNSQFGTNNDRNRQRYDVYPEPGRGDPPRQYFENDPQYSLREDEIIKILAQIDISASQQCNINVRAQWDFETNVNDVNQIRALEQQLAYSEFQRRVHNIVDKIDKWDIRDRDLLRQLRYLATVGPSVLPPDQLNRYNRLINDMLAIYNTATVCDQEDPLKCGLRLEDLNLIMARSRDWDELQHVWIEWHRKTGQKIKELYVQLVDLSNYAAQLNNFTDTSEYWMFPFETYDFRNEMEKAWNQIKPLYEQLHAYVRRKLRDLYGPEKISREAPLPAHILGNMWGQSWENILDITIPYPGKNFLDVTPEMLKQGYTPEAMYRVAEEFFVSMNMSAMPPEFWSKSVFEEVPGRPVICQPSAWDFCNGIDYRIKMCTHVTMKDFITVHHEMAHIQYFLNYKKLPKVFRDGANPGFHEAISEAISLSVSNPKHMQTLGLVLTSVDDIPHNINFLFHLAMDKLTFLPFSLALDMWRWDIFNGYTRKERYNCHWWDLRERLSGVKPPVLRSETDFDPGSKYHVPANIPYIG</sequence>
<dbReference type="SUPFAM" id="SSF55486">
    <property type="entry name" value="Metalloproteases ('zincins'), catalytic domain"/>
    <property type="match status" value="1"/>
</dbReference>
<dbReference type="Proteomes" id="UP001367676">
    <property type="component" value="Unassembled WGS sequence"/>
</dbReference>
<comment type="similarity">
    <text evidence="1 11 12">Belongs to the peptidase M2 family.</text>
</comment>
<feature type="active site" description="Proton donor 1" evidence="5">
    <location>
        <position position="625"/>
    </location>
</feature>
<dbReference type="AlphaFoldDB" id="A0AAN9TQ05"/>
<keyword evidence="8 12" id="KW-0862">Zinc</keyword>
<evidence type="ECO:0000313" key="16">
    <source>
        <dbReference type="Proteomes" id="UP001367676"/>
    </source>
</evidence>
<dbReference type="GO" id="GO:0006508">
    <property type="term" value="P:proteolysis"/>
    <property type="evidence" value="ECO:0007669"/>
    <property type="project" value="UniProtKB-KW"/>
</dbReference>
<feature type="binding site" evidence="8">
    <location>
        <position position="499"/>
    </location>
    <ligand>
        <name>Zn(2+)</name>
        <dbReference type="ChEBI" id="CHEBI:29105"/>
        <label>1</label>
        <note>catalytic</note>
    </ligand>
</feature>
<keyword evidence="16" id="KW-1185">Reference proteome</keyword>
<feature type="binding site" evidence="10">
    <location>
        <position position="523"/>
    </location>
    <ligand>
        <name>Zn(2+)</name>
        <dbReference type="ChEBI" id="CHEBI:29105"/>
        <label>2</label>
        <note>catalytic</note>
    </ligand>
</feature>
<evidence type="ECO:0000256" key="4">
    <source>
        <dbReference type="ARBA" id="ARBA00023180"/>
    </source>
</evidence>
<dbReference type="EMBL" id="JBBCAQ010000010">
    <property type="protein sequence ID" value="KAK7601752.1"/>
    <property type="molecule type" value="Genomic_DNA"/>
</dbReference>
<feature type="signal peptide" evidence="14">
    <location>
        <begin position="1"/>
        <end position="19"/>
    </location>
</feature>
<evidence type="ECO:0000256" key="2">
    <source>
        <dbReference type="ARBA" id="ARBA00022729"/>
    </source>
</evidence>
<dbReference type="GO" id="GO:0008241">
    <property type="term" value="F:peptidyl-dipeptidase activity"/>
    <property type="evidence" value="ECO:0007669"/>
    <property type="project" value="InterPro"/>
</dbReference>
<keyword evidence="4 6" id="KW-0325">Glycoprotein</keyword>
<evidence type="ECO:0000256" key="5">
    <source>
        <dbReference type="PIRSR" id="PIRSR601548-1"/>
    </source>
</evidence>
<dbReference type="Pfam" id="PF01401">
    <property type="entry name" value="Peptidase_M2"/>
    <property type="match status" value="1"/>
</dbReference>
<dbReference type="GO" id="GO:0004180">
    <property type="term" value="F:carboxypeptidase activity"/>
    <property type="evidence" value="ECO:0007669"/>
    <property type="project" value="UniProtKB-KW"/>
</dbReference>
<feature type="disulfide bond" evidence="9 11">
    <location>
        <begin position="464"/>
        <end position="482"/>
    </location>
</feature>
<comment type="caution">
    <text evidence="11">Lacks conserved residue(s) required for the propagation of feature annotation.</text>
</comment>
<evidence type="ECO:0000256" key="6">
    <source>
        <dbReference type="PIRSR" id="PIRSR601548-10"/>
    </source>
</evidence>
<feature type="binding site" evidence="8">
    <location>
        <position position="495"/>
    </location>
    <ligand>
        <name>Zn(2+)</name>
        <dbReference type="ChEBI" id="CHEBI:29105"/>
        <label>1</label>
        <note>catalytic</note>
    </ligand>
</feature>
<dbReference type="PRINTS" id="PR00791">
    <property type="entry name" value="PEPDIPTASEA"/>
</dbReference>
<gene>
    <name evidence="15" type="ORF">V9T40_009193</name>
</gene>
<evidence type="ECO:0000256" key="14">
    <source>
        <dbReference type="SAM" id="SignalP"/>
    </source>
</evidence>
<feature type="chain" id="PRO_5042850678" description="Angiotensin-converting enzyme" evidence="14">
    <location>
        <begin position="20"/>
        <end position="634"/>
    </location>
</feature>
<dbReference type="PANTHER" id="PTHR10514:SF40">
    <property type="entry name" value="ANGIOTENSIN-CONVERTING ENZYME"/>
    <property type="match status" value="1"/>
</dbReference>
<dbReference type="CDD" id="cd06461">
    <property type="entry name" value="M2_ACE"/>
    <property type="match status" value="1"/>
</dbReference>
<feature type="binding site" evidence="10">
    <location>
        <position position="495"/>
    </location>
    <ligand>
        <name>Zn(2+)</name>
        <dbReference type="ChEBI" id="CHEBI:29105"/>
        <label>2</label>
        <note>catalytic</note>
    </ligand>
</feature>
<keyword evidence="12" id="KW-0645">Protease</keyword>
<keyword evidence="3 9" id="KW-1015">Disulfide bond</keyword>
<protein>
    <recommendedName>
        <fullName evidence="12">Angiotensin-converting enzyme</fullName>
        <ecNumber evidence="12">3.4.-.-</ecNumber>
    </recommendedName>
</protein>
<dbReference type="GO" id="GO:0046872">
    <property type="term" value="F:metal ion binding"/>
    <property type="evidence" value="ECO:0007669"/>
    <property type="project" value="UniProtKB-KW"/>
</dbReference>
<comment type="cofactor">
    <cofactor evidence="12">
        <name>Zn(2+)</name>
        <dbReference type="ChEBI" id="CHEBI:29105"/>
    </cofactor>
    <text evidence="12">Binds 1 zinc ion per subunit.</text>
</comment>
<feature type="disulfide bond" evidence="9 11">
    <location>
        <begin position="263"/>
        <end position="271"/>
    </location>
</feature>
<dbReference type="GO" id="GO:0005886">
    <property type="term" value="C:plasma membrane"/>
    <property type="evidence" value="ECO:0007669"/>
    <property type="project" value="TreeGrafter"/>
</dbReference>